<dbReference type="SUPFAM" id="SSF55874">
    <property type="entry name" value="ATPase domain of HSP90 chaperone/DNA topoisomerase II/histidine kinase"/>
    <property type="match status" value="1"/>
</dbReference>
<dbReference type="SUPFAM" id="SSF47384">
    <property type="entry name" value="Homodimeric domain of signal transducing histidine kinase"/>
    <property type="match status" value="1"/>
</dbReference>
<dbReference type="EC" id="2.7.13.3" evidence="2"/>
<dbReference type="InterPro" id="IPR003661">
    <property type="entry name" value="HisK_dim/P_dom"/>
</dbReference>
<evidence type="ECO:0000256" key="3">
    <source>
        <dbReference type="ARBA" id="ARBA00022553"/>
    </source>
</evidence>
<dbReference type="InterPro" id="IPR036097">
    <property type="entry name" value="HisK_dim/P_sf"/>
</dbReference>
<dbReference type="Proteomes" id="UP000292855">
    <property type="component" value="Unassembled WGS sequence"/>
</dbReference>
<dbReference type="Pfam" id="PF00512">
    <property type="entry name" value="HisKA"/>
    <property type="match status" value="1"/>
</dbReference>
<dbReference type="FunFam" id="3.30.565.10:FF:000006">
    <property type="entry name" value="Sensor histidine kinase WalK"/>
    <property type="match status" value="1"/>
</dbReference>
<dbReference type="EMBL" id="SGIT01000001">
    <property type="protein sequence ID" value="RZF61597.1"/>
    <property type="molecule type" value="Genomic_DNA"/>
</dbReference>
<name>A0A4Q6XXT2_9SPHI</name>
<reference evidence="8 9" key="1">
    <citation type="submission" date="2019-02" db="EMBL/GenBank/DDBJ databases">
        <authorList>
            <person name="Li Y."/>
        </authorList>
    </citation>
    <scope>NUCLEOTIDE SEQUENCE [LARGE SCALE GENOMIC DNA]</scope>
    <source>
        <strain evidence="8 9">30C10-4-7</strain>
    </source>
</reference>
<dbReference type="CDD" id="cd00075">
    <property type="entry name" value="HATPase"/>
    <property type="match status" value="1"/>
</dbReference>
<dbReference type="PANTHER" id="PTHR43547">
    <property type="entry name" value="TWO-COMPONENT HISTIDINE KINASE"/>
    <property type="match status" value="1"/>
</dbReference>
<dbReference type="Pfam" id="PF02518">
    <property type="entry name" value="HATPase_c"/>
    <property type="match status" value="1"/>
</dbReference>
<dbReference type="InterPro" id="IPR003594">
    <property type="entry name" value="HATPase_dom"/>
</dbReference>
<sequence>MKYRLRLLFIPLVASGTGIVLLLSSWLYGSYNQYIENTASTAERLLFDAIQEYVQAAYQGGQEDRQTMNRPTFLFEKVLYDELIKMYPNVSADSLSQIMERIKPAPPRHAFLKPDGRLPLRPPQLFPGFLFNYVTFDTTTYNVLQHRIGELLYANDLKTDFKLDIFTAKDGEFMVRTPVNSLSGTTLTLRPLLIDAQQHRFITLTLTLPWRQALYSLSWQLSLAVILVLTILGCFVYLFRTISKQDKLAELRKTFVNQMTHELRTPVSTVYAAVQALQNFTEKENIEKRAMFQSIAREELEHLSDMIDNVLQIAEDDHATRKPLHYEYVKIEQLISKCITRIRVGSSSQDIQFNYENFAAGQVLWADQLHLGNVISNLFDNAIKYGSKNIQIMIQEIRDGEFIELSVSDDGIGIPDTYHDLIFDPFFRVPKDDNSYQRGFGLGLAYVKQIIRQHKGTIKLKSKKNSGTTFIIRIPKKRQL</sequence>
<dbReference type="PANTHER" id="PTHR43547:SF2">
    <property type="entry name" value="HYBRID SIGNAL TRANSDUCTION HISTIDINE KINASE C"/>
    <property type="match status" value="1"/>
</dbReference>
<accession>A0A4Q6XXT2</accession>
<protein>
    <recommendedName>
        <fullName evidence="2">histidine kinase</fullName>
        <ecNumber evidence="2">2.7.13.3</ecNumber>
    </recommendedName>
</protein>
<dbReference type="Gene3D" id="1.10.287.130">
    <property type="match status" value="1"/>
</dbReference>
<evidence type="ECO:0000256" key="6">
    <source>
        <dbReference type="SAM" id="Phobius"/>
    </source>
</evidence>
<dbReference type="SMART" id="SM00388">
    <property type="entry name" value="HisKA"/>
    <property type="match status" value="1"/>
</dbReference>
<dbReference type="PROSITE" id="PS50109">
    <property type="entry name" value="HIS_KIN"/>
    <property type="match status" value="1"/>
</dbReference>
<dbReference type="RefSeq" id="WP_130139826.1">
    <property type="nucleotide sequence ID" value="NZ_SGIT01000001.1"/>
</dbReference>
<keyword evidence="6" id="KW-1133">Transmembrane helix</keyword>
<keyword evidence="6" id="KW-0472">Membrane</keyword>
<feature type="transmembrane region" description="Helical" evidence="6">
    <location>
        <begin position="7"/>
        <end position="28"/>
    </location>
</feature>
<dbReference type="InterPro" id="IPR036890">
    <property type="entry name" value="HATPase_C_sf"/>
</dbReference>
<dbReference type="Gene3D" id="3.30.565.10">
    <property type="entry name" value="Histidine kinase-like ATPase, C-terminal domain"/>
    <property type="match status" value="1"/>
</dbReference>
<keyword evidence="9" id="KW-1185">Reference proteome</keyword>
<feature type="domain" description="Histidine kinase" evidence="7">
    <location>
        <begin position="258"/>
        <end position="478"/>
    </location>
</feature>
<organism evidence="8 9">
    <name type="scientific">Sphingobacterium corticibacterium</name>
    <dbReference type="NCBI Taxonomy" id="2484746"/>
    <lineage>
        <taxon>Bacteria</taxon>
        <taxon>Pseudomonadati</taxon>
        <taxon>Bacteroidota</taxon>
        <taxon>Sphingobacteriia</taxon>
        <taxon>Sphingobacteriales</taxon>
        <taxon>Sphingobacteriaceae</taxon>
        <taxon>Sphingobacterium</taxon>
    </lineage>
</organism>
<evidence type="ECO:0000256" key="2">
    <source>
        <dbReference type="ARBA" id="ARBA00012438"/>
    </source>
</evidence>
<keyword evidence="5 8" id="KW-0418">Kinase</keyword>
<evidence type="ECO:0000313" key="9">
    <source>
        <dbReference type="Proteomes" id="UP000292855"/>
    </source>
</evidence>
<comment type="caution">
    <text evidence="8">The sequence shown here is derived from an EMBL/GenBank/DDBJ whole genome shotgun (WGS) entry which is preliminary data.</text>
</comment>
<dbReference type="OrthoDB" id="921707at2"/>
<keyword evidence="3" id="KW-0597">Phosphoprotein</keyword>
<dbReference type="GO" id="GO:0000155">
    <property type="term" value="F:phosphorelay sensor kinase activity"/>
    <property type="evidence" value="ECO:0007669"/>
    <property type="project" value="InterPro"/>
</dbReference>
<evidence type="ECO:0000313" key="8">
    <source>
        <dbReference type="EMBL" id="RZF61597.1"/>
    </source>
</evidence>
<dbReference type="InterPro" id="IPR004358">
    <property type="entry name" value="Sig_transdc_His_kin-like_C"/>
</dbReference>
<comment type="catalytic activity">
    <reaction evidence="1">
        <text>ATP + protein L-histidine = ADP + protein N-phospho-L-histidine.</text>
        <dbReference type="EC" id="2.7.13.3"/>
    </reaction>
</comment>
<evidence type="ECO:0000256" key="1">
    <source>
        <dbReference type="ARBA" id="ARBA00000085"/>
    </source>
</evidence>
<evidence type="ECO:0000256" key="5">
    <source>
        <dbReference type="ARBA" id="ARBA00022777"/>
    </source>
</evidence>
<evidence type="ECO:0000256" key="4">
    <source>
        <dbReference type="ARBA" id="ARBA00022679"/>
    </source>
</evidence>
<evidence type="ECO:0000259" key="7">
    <source>
        <dbReference type="PROSITE" id="PS50109"/>
    </source>
</evidence>
<dbReference type="CDD" id="cd00082">
    <property type="entry name" value="HisKA"/>
    <property type="match status" value="1"/>
</dbReference>
<proteinExistence type="predicted"/>
<keyword evidence="6" id="KW-0812">Transmembrane</keyword>
<dbReference type="InterPro" id="IPR005467">
    <property type="entry name" value="His_kinase_dom"/>
</dbReference>
<dbReference type="PRINTS" id="PR00344">
    <property type="entry name" value="BCTRLSENSOR"/>
</dbReference>
<keyword evidence="4" id="KW-0808">Transferase</keyword>
<gene>
    <name evidence="8" type="ORF">EWE74_01785</name>
</gene>
<dbReference type="SMART" id="SM00387">
    <property type="entry name" value="HATPase_c"/>
    <property type="match status" value="1"/>
</dbReference>
<feature type="transmembrane region" description="Helical" evidence="6">
    <location>
        <begin position="217"/>
        <end position="239"/>
    </location>
</feature>
<dbReference type="AlphaFoldDB" id="A0A4Q6XXT2"/>